<evidence type="ECO:0000313" key="3">
    <source>
        <dbReference type="Proteomes" id="UP000027997"/>
    </source>
</evidence>
<dbReference type="InterPro" id="IPR036465">
    <property type="entry name" value="vWFA_dom_sf"/>
</dbReference>
<dbReference type="PANTHER" id="PTHR33608:SF6">
    <property type="entry name" value="BLL2464 PROTEIN"/>
    <property type="match status" value="1"/>
</dbReference>
<protein>
    <recommendedName>
        <fullName evidence="1">DUF58 domain-containing protein</fullName>
    </recommendedName>
</protein>
<dbReference type="eggNOG" id="COG1721">
    <property type="taxonomic scope" value="Bacteria"/>
</dbReference>
<sequence length="296" mass="34299">MNDLIEERLHQLELYCRYRVDHQLTGKYRSVFKGQGLEFDEVRAYAPGDDVRAIDWNVTARSGEVHIKRYHEERELNLIMVVDSSPSFFWSSQRQGRHEVMLQFCALLGSAALASNDRIGVVRFSDGLDDYLPPSKGKNQLMRCLSCLMKAPRQVAETSVIEALEHLNRLTLKRSIVVIISDFFMPAVTEKLAELSRHHELLAIAIDDPREQKLQGQGLFNLRDAETGRSRWLDLSDKKQQETYQRNMVDRIRYRQQQFSEWGVDMVCHQVGEDPVETLLSYFLSRRHRVEGETGG</sequence>
<evidence type="ECO:0000313" key="2">
    <source>
        <dbReference type="EMBL" id="KEI71518.1"/>
    </source>
</evidence>
<reference evidence="2 3" key="1">
    <citation type="submission" date="2014-06" db="EMBL/GenBank/DDBJ databases">
        <title>Whole Genome Sequences of Three Symbiotic Endozoicomonas Bacteria.</title>
        <authorList>
            <person name="Neave M.J."/>
            <person name="Apprill A."/>
            <person name="Voolstra C.R."/>
        </authorList>
    </citation>
    <scope>NUCLEOTIDE SEQUENCE [LARGE SCALE GENOMIC DNA]</scope>
    <source>
        <strain evidence="2 3">DSM 22380</strain>
    </source>
</reference>
<keyword evidence="3" id="KW-1185">Reference proteome</keyword>
<dbReference type="PANTHER" id="PTHR33608">
    <property type="entry name" value="BLL2464 PROTEIN"/>
    <property type="match status" value="1"/>
</dbReference>
<organism evidence="2 3">
    <name type="scientific">Endozoicomonas elysicola</name>
    <dbReference type="NCBI Taxonomy" id="305900"/>
    <lineage>
        <taxon>Bacteria</taxon>
        <taxon>Pseudomonadati</taxon>
        <taxon>Pseudomonadota</taxon>
        <taxon>Gammaproteobacteria</taxon>
        <taxon>Oceanospirillales</taxon>
        <taxon>Endozoicomonadaceae</taxon>
        <taxon>Endozoicomonas</taxon>
    </lineage>
</organism>
<evidence type="ECO:0000259" key="1">
    <source>
        <dbReference type="Pfam" id="PF01882"/>
    </source>
</evidence>
<dbReference type="Gene3D" id="3.40.50.410">
    <property type="entry name" value="von Willebrand factor, type A domain"/>
    <property type="match status" value="1"/>
</dbReference>
<dbReference type="RefSeq" id="WP_020583132.1">
    <property type="nucleotide sequence ID" value="NZ_JOJP01000001.1"/>
</dbReference>
<dbReference type="Proteomes" id="UP000027997">
    <property type="component" value="Unassembled WGS sequence"/>
</dbReference>
<gene>
    <name evidence="2" type="ORF">GV64_12905</name>
</gene>
<name>A0A081KBJ2_9GAMM</name>
<dbReference type="STRING" id="305900.GV64_12905"/>
<dbReference type="SUPFAM" id="SSF53300">
    <property type="entry name" value="vWA-like"/>
    <property type="match status" value="1"/>
</dbReference>
<proteinExistence type="predicted"/>
<feature type="domain" description="DUF58" evidence="1">
    <location>
        <begin position="41"/>
        <end position="248"/>
    </location>
</feature>
<dbReference type="Pfam" id="PF01882">
    <property type="entry name" value="DUF58"/>
    <property type="match status" value="1"/>
</dbReference>
<dbReference type="AlphaFoldDB" id="A0A081KBJ2"/>
<accession>A0A081KBJ2</accession>
<comment type="caution">
    <text evidence="2">The sequence shown here is derived from an EMBL/GenBank/DDBJ whole genome shotgun (WGS) entry which is preliminary data.</text>
</comment>
<dbReference type="EMBL" id="JOJP01000001">
    <property type="protein sequence ID" value="KEI71518.1"/>
    <property type="molecule type" value="Genomic_DNA"/>
</dbReference>
<dbReference type="InterPro" id="IPR002881">
    <property type="entry name" value="DUF58"/>
</dbReference>